<keyword evidence="4" id="KW-1185">Reference proteome</keyword>
<dbReference type="SMART" id="SM00332">
    <property type="entry name" value="PP2Cc"/>
    <property type="match status" value="1"/>
</dbReference>
<dbReference type="CDD" id="cd00143">
    <property type="entry name" value="PP2Cc"/>
    <property type="match status" value="1"/>
</dbReference>
<name>A0A8D5FPM7_9BACT</name>
<organism evidence="3 4">
    <name type="scientific">Desulfomarina profundi</name>
    <dbReference type="NCBI Taxonomy" id="2772557"/>
    <lineage>
        <taxon>Bacteria</taxon>
        <taxon>Pseudomonadati</taxon>
        <taxon>Thermodesulfobacteriota</taxon>
        <taxon>Desulfobulbia</taxon>
        <taxon>Desulfobulbales</taxon>
        <taxon>Desulfobulbaceae</taxon>
        <taxon>Desulfomarina</taxon>
    </lineage>
</organism>
<gene>
    <name evidence="3" type="ORF">DGMP_21330</name>
</gene>
<protein>
    <submittedName>
        <fullName evidence="3">Protein-serine/threonine phosphatase</fullName>
    </submittedName>
</protein>
<feature type="domain" description="PPM-type phosphatase" evidence="2">
    <location>
        <begin position="1"/>
        <end position="236"/>
    </location>
</feature>
<dbReference type="KEGG" id="dbk:DGMP_21330"/>
<accession>A0A8D5FPM7</accession>
<evidence type="ECO:0000259" key="2">
    <source>
        <dbReference type="SMART" id="SM00332"/>
    </source>
</evidence>
<dbReference type="Proteomes" id="UP000826725">
    <property type="component" value="Chromosome"/>
</dbReference>
<proteinExistence type="predicted"/>
<dbReference type="Pfam" id="PF13672">
    <property type="entry name" value="PP2C_2"/>
    <property type="match status" value="1"/>
</dbReference>
<dbReference type="SMART" id="SM00331">
    <property type="entry name" value="PP2C_SIG"/>
    <property type="match status" value="1"/>
</dbReference>
<dbReference type="GO" id="GO:0004722">
    <property type="term" value="F:protein serine/threonine phosphatase activity"/>
    <property type="evidence" value="ECO:0007669"/>
    <property type="project" value="InterPro"/>
</dbReference>
<dbReference type="AlphaFoldDB" id="A0A8D5FPM7"/>
<dbReference type="RefSeq" id="WP_228853895.1">
    <property type="nucleotide sequence ID" value="NZ_AP024086.1"/>
</dbReference>
<evidence type="ECO:0000259" key="1">
    <source>
        <dbReference type="SMART" id="SM00331"/>
    </source>
</evidence>
<dbReference type="InterPro" id="IPR015655">
    <property type="entry name" value="PP2C"/>
</dbReference>
<dbReference type="EMBL" id="AP024086">
    <property type="protein sequence ID" value="BCL61440.1"/>
    <property type="molecule type" value="Genomic_DNA"/>
</dbReference>
<dbReference type="PANTHER" id="PTHR47992">
    <property type="entry name" value="PROTEIN PHOSPHATASE"/>
    <property type="match status" value="1"/>
</dbReference>
<reference evidence="3" key="1">
    <citation type="submission" date="2020-09" db="EMBL/GenBank/DDBJ databases">
        <title>Desulfogranum mesoprofundum gen. nov., sp. nov., a novel mesophilic, sulfate-reducing chemolithoautotroph isolated from a deep-sea hydrothermal vent chimney in the Suiyo Seamount.</title>
        <authorList>
            <person name="Hashimoto Y."/>
            <person name="Nakagawa S."/>
        </authorList>
    </citation>
    <scope>NUCLEOTIDE SEQUENCE</scope>
    <source>
        <strain evidence="3">KT2</strain>
    </source>
</reference>
<evidence type="ECO:0000313" key="3">
    <source>
        <dbReference type="EMBL" id="BCL61440.1"/>
    </source>
</evidence>
<sequence>MRKPLASGISRTGINRPKNDDRFITIDLDENYLLLAVCDGLGGHPDGDIAAEDIIGCLKRMKFDRIENATPLSDAIHQADLIIRKKITAAPDLEGMGATVTAAVIGPKRVYWAHIGDSRMYLMRNNIIRQVTRDHTFLQDLIDWGDVPLETASKHPMSHVLDQCVGCIDNGIDSGDFERADGDILILCTDGLHGVVSEEQMAEIILSSKQLSRCSAGLFEAAVHGGSLDDITIVLASS</sequence>
<feature type="domain" description="PPM-type phosphatase" evidence="1">
    <location>
        <begin position="5"/>
        <end position="238"/>
    </location>
</feature>
<evidence type="ECO:0000313" key="4">
    <source>
        <dbReference type="Proteomes" id="UP000826725"/>
    </source>
</evidence>
<dbReference type="InterPro" id="IPR001932">
    <property type="entry name" value="PPM-type_phosphatase-like_dom"/>
</dbReference>